<feature type="non-terminal residue" evidence="1">
    <location>
        <position position="301"/>
    </location>
</feature>
<accession>A0ACA9Q9A8</accession>
<evidence type="ECO:0000313" key="2">
    <source>
        <dbReference type="Proteomes" id="UP000789702"/>
    </source>
</evidence>
<sequence>MDALIPNKFVHNTNDENLDITTGIPYKIINDGHYLDNGGGDYGSYVILSGYSYDRNDSNYSRQIWFLEESSNFGEYRISSNGKFLDTFGGENGSEVRISYKNHFDSPYYSRQLLSFLNQNDSKSKKVQIQNLLNKCYLDNWGAYSTVHFSSNIYSPRNPLYSRQLWKFETSDYKLNAVIENFKYDKKINDLDSYTTKVSSVIFTSRNLSCCSNSWKAEITPSENTPNITSWSFNKTKEITFLDQLDVDVKAEYAGVKGTFHEIIKWKNKSTSLNTTKKLKLDETNISGNYLIEIQNKEEVE</sequence>
<name>A0ACA9Q9A8_9GLOM</name>
<dbReference type="Proteomes" id="UP000789702">
    <property type="component" value="Unassembled WGS sequence"/>
</dbReference>
<gene>
    <name evidence="1" type="ORF">DHETER_LOCUS14090</name>
</gene>
<comment type="caution">
    <text evidence="1">The sequence shown here is derived from an EMBL/GenBank/DDBJ whole genome shotgun (WGS) entry which is preliminary data.</text>
</comment>
<reference evidence="1" key="1">
    <citation type="submission" date="2021-06" db="EMBL/GenBank/DDBJ databases">
        <authorList>
            <person name="Kallberg Y."/>
            <person name="Tangrot J."/>
            <person name="Rosling A."/>
        </authorList>
    </citation>
    <scope>NUCLEOTIDE SEQUENCE</scope>
    <source>
        <strain evidence="1">IL203A</strain>
    </source>
</reference>
<evidence type="ECO:0000313" key="1">
    <source>
        <dbReference type="EMBL" id="CAG8741699.1"/>
    </source>
</evidence>
<organism evidence="1 2">
    <name type="scientific">Dentiscutata heterogama</name>
    <dbReference type="NCBI Taxonomy" id="1316150"/>
    <lineage>
        <taxon>Eukaryota</taxon>
        <taxon>Fungi</taxon>
        <taxon>Fungi incertae sedis</taxon>
        <taxon>Mucoromycota</taxon>
        <taxon>Glomeromycotina</taxon>
        <taxon>Glomeromycetes</taxon>
        <taxon>Diversisporales</taxon>
        <taxon>Gigasporaceae</taxon>
        <taxon>Dentiscutata</taxon>
    </lineage>
</organism>
<proteinExistence type="predicted"/>
<protein>
    <submittedName>
        <fullName evidence="1">5834_t:CDS:1</fullName>
    </submittedName>
</protein>
<keyword evidence="2" id="KW-1185">Reference proteome</keyword>
<dbReference type="EMBL" id="CAJVPU010041510">
    <property type="protein sequence ID" value="CAG8741699.1"/>
    <property type="molecule type" value="Genomic_DNA"/>
</dbReference>